<dbReference type="InterPro" id="IPR015422">
    <property type="entry name" value="PyrdxlP-dep_Trfase_small"/>
</dbReference>
<evidence type="ECO:0000256" key="1">
    <source>
        <dbReference type="ARBA" id="ARBA00022898"/>
    </source>
</evidence>
<name>A0AAU7DV06_9MICO</name>
<evidence type="ECO:0000259" key="2">
    <source>
        <dbReference type="Pfam" id="PF00266"/>
    </source>
</evidence>
<dbReference type="SUPFAM" id="SSF53383">
    <property type="entry name" value="PLP-dependent transferases"/>
    <property type="match status" value="1"/>
</dbReference>
<dbReference type="InterPro" id="IPR000192">
    <property type="entry name" value="Aminotrans_V_dom"/>
</dbReference>
<feature type="domain" description="Aminotransferase class V" evidence="2">
    <location>
        <begin position="59"/>
        <end position="305"/>
    </location>
</feature>
<dbReference type="InterPro" id="IPR015424">
    <property type="entry name" value="PyrdxlP-dep_Trfase"/>
</dbReference>
<gene>
    <name evidence="3" type="ORF">V5R04_11555</name>
</gene>
<sequence>MDGSATADAWSLSKDVLHLNHGSFGAVPKVTLEYQAELKVQMESDPVAWFVELPGRGRQERQYLTDWFGAPAESGVLVPNASAGATIIYNSTPMIKGAEIIVTNHGYGAVTMGAIRLAKRWSSKVVTVDIPLAASAQETADAVAAAFTDRTVLVVLDHVTSATARMLPVQKITEYARARGVLTLVDGAHVPGLYQNVLTDFRPDFWVGNLHKFACAPRGAALLVCQSDINHEIYPLIDSWGYPKDYPERFDVQGTLDQTSYLAARASLEFIDQQWGWDQAITYMTDMADYGQHVIQAAFEELTGGDNQAHVGMGANALRLIKLPSTMARNHAEADQIRDRLVRENPAEGAFTLFDGQGYLRISTHVYDTAAEYEQFAEVFVPKLVEWSREA</sequence>
<organism evidence="3">
    <name type="scientific">Jonesiaceae bacterium BS-20</name>
    <dbReference type="NCBI Taxonomy" id="3120821"/>
    <lineage>
        <taxon>Bacteria</taxon>
        <taxon>Bacillati</taxon>
        <taxon>Actinomycetota</taxon>
        <taxon>Actinomycetes</taxon>
        <taxon>Micrococcales</taxon>
        <taxon>Jonesiaceae</taxon>
    </lineage>
</organism>
<dbReference type="PANTHER" id="PTHR43092:SF2">
    <property type="entry name" value="HERCYNYLCYSTEINE SULFOXIDE LYASE"/>
    <property type="match status" value="1"/>
</dbReference>
<dbReference type="PANTHER" id="PTHR43092">
    <property type="entry name" value="L-CYSTEINE DESULFHYDRASE"/>
    <property type="match status" value="1"/>
</dbReference>
<dbReference type="InterPro" id="IPR015421">
    <property type="entry name" value="PyrdxlP-dep_Trfase_major"/>
</dbReference>
<keyword evidence="1" id="KW-0663">Pyridoxal phosphate</keyword>
<keyword evidence="3" id="KW-0808">Transferase</keyword>
<accession>A0AAU7DV06</accession>
<protein>
    <submittedName>
        <fullName evidence="3">Aminotransferase class V-fold PLP-dependent enzyme</fullName>
    </submittedName>
</protein>
<dbReference type="Gene3D" id="3.90.1150.10">
    <property type="entry name" value="Aspartate Aminotransferase, domain 1"/>
    <property type="match status" value="1"/>
</dbReference>
<evidence type="ECO:0000313" key="3">
    <source>
        <dbReference type="EMBL" id="XBH20852.1"/>
    </source>
</evidence>
<keyword evidence="3" id="KW-0032">Aminotransferase</keyword>
<dbReference type="EMBL" id="CP146203">
    <property type="protein sequence ID" value="XBH20852.1"/>
    <property type="molecule type" value="Genomic_DNA"/>
</dbReference>
<dbReference type="Gene3D" id="3.40.640.10">
    <property type="entry name" value="Type I PLP-dependent aspartate aminotransferase-like (Major domain)"/>
    <property type="match status" value="1"/>
</dbReference>
<dbReference type="AlphaFoldDB" id="A0AAU7DV06"/>
<dbReference type="Pfam" id="PF00266">
    <property type="entry name" value="Aminotran_5"/>
    <property type="match status" value="1"/>
</dbReference>
<proteinExistence type="predicted"/>
<reference evidence="3" key="1">
    <citation type="submission" date="2024-02" db="EMBL/GenBank/DDBJ databases">
        <title>Tomenella chthoni gen. nov. sp. nov., a member of the family Jonesiaceae isolated from bat guano.</title>
        <authorList>
            <person name="Miller S.L."/>
            <person name="King J."/>
            <person name="Sankaranarayanan K."/>
            <person name="Lawson P.A."/>
        </authorList>
    </citation>
    <scope>NUCLEOTIDE SEQUENCE</scope>
    <source>
        <strain evidence="3">BS-20</strain>
    </source>
</reference>
<dbReference type="GO" id="GO:0008483">
    <property type="term" value="F:transaminase activity"/>
    <property type="evidence" value="ECO:0007669"/>
    <property type="project" value="UniProtKB-KW"/>
</dbReference>